<dbReference type="Pfam" id="PF03595">
    <property type="entry name" value="SLAC1"/>
    <property type="match status" value="1"/>
</dbReference>
<evidence type="ECO:0000256" key="5">
    <source>
        <dbReference type="ARBA" id="ARBA00022692"/>
    </source>
</evidence>
<evidence type="ECO:0000313" key="8">
    <source>
        <dbReference type="EMBL" id="PCC17878.1"/>
    </source>
</evidence>
<evidence type="ECO:0000256" key="3">
    <source>
        <dbReference type="ARBA" id="ARBA00022448"/>
    </source>
</evidence>
<evidence type="ECO:0000313" key="9">
    <source>
        <dbReference type="Proteomes" id="UP000218377"/>
    </source>
</evidence>
<evidence type="ECO:0000256" key="2">
    <source>
        <dbReference type="ARBA" id="ARBA00008566"/>
    </source>
</evidence>
<proteinExistence type="inferred from homology"/>
<dbReference type="InterPro" id="IPR004695">
    <property type="entry name" value="SLAC1/Mae1/Ssu1/TehA"/>
</dbReference>
<sequence length="392" mass="41366">MPKLLTVFKMRRMSPIPQKVDNGEMSNGQTNLAHLQTRWGLSPGTVTPGCFASVMATGIMSVGAHLKGLTALSTILFWLAVVLYVFFLSLVIWRACVHNEELRADLHNPSKAFGFFTFVAATNVLATALEGQAHFRVALVVFSVGLIALLILGYLIPFSAVLGSSKSPILTQVNGTWFVCVVAAQSVAVAASGLMAHLPAPEAASGVNLSSALAVIAVIAWSVGIGLYLLCAAFVGMRALLHRIGPEDLDAPYWVMMGALAISVVAGSKILEGGTAPILAATTVIIAGASAILWSISTWLIPALVIAGLWRHFGHRIPLGYSAGLWSMVFPLGMYSGASTNVGKVDDVPIISWIGAQWYWIALAVWAIVFAAMVWSFVKSMSARGSSGVAAG</sequence>
<dbReference type="AlphaFoldDB" id="A0A2A3X2I8"/>
<accession>A0A368MAM8</accession>
<dbReference type="PANTHER" id="PTHR31686:SF1">
    <property type="entry name" value="SULFITE EFFLUX PUMP SSU1"/>
    <property type="match status" value="1"/>
</dbReference>
<dbReference type="CDD" id="cd09319">
    <property type="entry name" value="TDT_like_1"/>
    <property type="match status" value="1"/>
</dbReference>
<dbReference type="InterPro" id="IPR038665">
    <property type="entry name" value="Voltage-dep_anion_channel_sf"/>
</dbReference>
<organism evidence="8 9">
    <name type="scientific">Brevibacterium aurantiacum</name>
    <dbReference type="NCBI Taxonomy" id="273384"/>
    <lineage>
        <taxon>Bacteria</taxon>
        <taxon>Bacillati</taxon>
        <taxon>Actinomycetota</taxon>
        <taxon>Actinomycetes</taxon>
        <taxon>Micrococcales</taxon>
        <taxon>Brevibacteriaceae</taxon>
        <taxon>Brevibacterium</taxon>
    </lineage>
</organism>
<keyword evidence="4" id="KW-1003">Cell membrane</keyword>
<comment type="similarity">
    <text evidence="2">Belongs to the tellurite-resistance/dicarboxylate transporter (TDT) family.</text>
</comment>
<keyword evidence="5" id="KW-0812">Transmembrane</keyword>
<dbReference type="EMBL" id="NRGX01000001">
    <property type="protein sequence ID" value="PCC17878.1"/>
    <property type="molecule type" value="Genomic_DNA"/>
</dbReference>
<dbReference type="InterPro" id="IPR051629">
    <property type="entry name" value="Sulfite_efflux_TDT"/>
</dbReference>
<name>A0A2A3X2I8_BREAU</name>
<keyword evidence="7" id="KW-0472">Membrane</keyword>
<reference evidence="8 9" key="1">
    <citation type="journal article" date="2017" name="Elife">
        <title>Extensive horizontal gene transfer in cheese-associated bacteria.</title>
        <authorList>
            <person name="Bonham K.S."/>
            <person name="Wolfe B.E."/>
            <person name="Dutton R.J."/>
        </authorList>
    </citation>
    <scope>NUCLEOTIDE SEQUENCE [LARGE SCALE GENOMIC DNA]</scope>
    <source>
        <strain evidence="8 9">JB5</strain>
    </source>
</reference>
<protein>
    <submittedName>
        <fullName evidence="8">Uncharacterized protein</fullName>
    </submittedName>
</protein>
<evidence type="ECO:0000256" key="1">
    <source>
        <dbReference type="ARBA" id="ARBA00004651"/>
    </source>
</evidence>
<dbReference type="GO" id="GO:0005886">
    <property type="term" value="C:plasma membrane"/>
    <property type="evidence" value="ECO:0007669"/>
    <property type="project" value="UniProtKB-SubCell"/>
</dbReference>
<evidence type="ECO:0000256" key="6">
    <source>
        <dbReference type="ARBA" id="ARBA00022989"/>
    </source>
</evidence>
<comment type="subcellular location">
    <subcellularLocation>
        <location evidence="1">Cell membrane</location>
        <topology evidence="1">Multi-pass membrane protein</topology>
    </subcellularLocation>
</comment>
<comment type="caution">
    <text evidence="8">The sequence shown here is derived from an EMBL/GenBank/DDBJ whole genome shotgun (WGS) entry which is preliminary data.</text>
</comment>
<accession>A0A2A3X2I8</accession>
<dbReference type="GO" id="GO:0000319">
    <property type="term" value="F:sulfite transmembrane transporter activity"/>
    <property type="evidence" value="ECO:0007669"/>
    <property type="project" value="TreeGrafter"/>
</dbReference>
<dbReference type="Proteomes" id="UP000218377">
    <property type="component" value="Unassembled WGS sequence"/>
</dbReference>
<gene>
    <name evidence="8" type="ORF">CIK79_05970</name>
</gene>
<evidence type="ECO:0000256" key="4">
    <source>
        <dbReference type="ARBA" id="ARBA00022475"/>
    </source>
</evidence>
<dbReference type="Gene3D" id="1.50.10.150">
    <property type="entry name" value="Voltage-dependent anion channel"/>
    <property type="match status" value="1"/>
</dbReference>
<evidence type="ECO:0000256" key="7">
    <source>
        <dbReference type="ARBA" id="ARBA00023136"/>
    </source>
</evidence>
<keyword evidence="6" id="KW-1133">Transmembrane helix</keyword>
<keyword evidence="3" id="KW-0813">Transport</keyword>
<dbReference type="PANTHER" id="PTHR31686">
    <property type="match status" value="1"/>
</dbReference>